<dbReference type="InterPro" id="IPR000073">
    <property type="entry name" value="AB_hydrolase_1"/>
</dbReference>
<protein>
    <submittedName>
        <fullName evidence="3">Esterase</fullName>
    </submittedName>
</protein>
<dbReference type="EMBL" id="CP006912">
    <property type="protein sequence ID" value="AHB47171.1"/>
    <property type="molecule type" value="Genomic_DNA"/>
</dbReference>
<dbReference type="InterPro" id="IPR029058">
    <property type="entry name" value="AB_hydrolase_fold"/>
</dbReference>
<dbReference type="PANTHER" id="PTHR43433:SF5">
    <property type="entry name" value="AB HYDROLASE-1 DOMAIN-CONTAINING PROTEIN"/>
    <property type="match status" value="1"/>
</dbReference>
<dbReference type="SUPFAM" id="SSF53474">
    <property type="entry name" value="alpha/beta-Hydrolases"/>
    <property type="match status" value="1"/>
</dbReference>
<reference evidence="3 4" key="1">
    <citation type="journal article" date="2014" name="Genome Announc.">
        <title>Complete Genome Sequence of Hyphomicrobium nitrativorans Strain NL23, a Denitrifying Bacterium Isolated from Biofilm of a Methanol-Fed Denitrification System Treating Seawater at the Montreal Biodome.</title>
        <authorList>
            <person name="Martineau C."/>
            <person name="Villeneuve C."/>
            <person name="Mauffrey F."/>
            <person name="Villemur R."/>
        </authorList>
    </citation>
    <scope>NUCLEOTIDE SEQUENCE [LARGE SCALE GENOMIC DNA]</scope>
    <source>
        <strain evidence="3">NL23</strain>
    </source>
</reference>
<feature type="active site" description="Nucleophile" evidence="1">
    <location>
        <position position="97"/>
    </location>
</feature>
<organism evidence="3 4">
    <name type="scientific">Hyphomicrobium nitrativorans NL23</name>
    <dbReference type="NCBI Taxonomy" id="1029756"/>
    <lineage>
        <taxon>Bacteria</taxon>
        <taxon>Pseudomonadati</taxon>
        <taxon>Pseudomonadota</taxon>
        <taxon>Alphaproteobacteria</taxon>
        <taxon>Hyphomicrobiales</taxon>
        <taxon>Hyphomicrobiaceae</taxon>
        <taxon>Hyphomicrobium</taxon>
    </lineage>
</organism>
<dbReference type="HOGENOM" id="CLU_076594_0_1_5"/>
<feature type="active site" description="Charge relay system" evidence="1">
    <location>
        <position position="220"/>
    </location>
</feature>
<dbReference type="Gene3D" id="3.40.50.1820">
    <property type="entry name" value="alpha/beta hydrolase"/>
    <property type="match status" value="1"/>
</dbReference>
<accession>V5S8T6</accession>
<keyword evidence="4" id="KW-1185">Reference proteome</keyword>
<gene>
    <name evidence="3" type="ORF">W911_00175</name>
</gene>
<dbReference type="ESTHER" id="9rhiz-v5s8t6">
    <property type="family name" value="CarbLipBact_2"/>
</dbReference>
<dbReference type="Pfam" id="PF12697">
    <property type="entry name" value="Abhydrolase_6"/>
    <property type="match status" value="1"/>
</dbReference>
<dbReference type="PIRSF" id="PIRSF017388">
    <property type="entry name" value="Esterase_lipase"/>
    <property type="match status" value="1"/>
</dbReference>
<proteinExistence type="predicted"/>
<dbReference type="OrthoDB" id="8476759at2"/>
<feature type="active site" description="Charge relay system" evidence="1">
    <location>
        <position position="249"/>
    </location>
</feature>
<name>V5S8T6_9HYPH</name>
<dbReference type="GO" id="GO:0052689">
    <property type="term" value="F:carboxylic ester hydrolase activity"/>
    <property type="evidence" value="ECO:0007669"/>
    <property type="project" value="InterPro"/>
</dbReference>
<dbReference type="PANTHER" id="PTHR43433">
    <property type="entry name" value="HYDROLASE, ALPHA/BETA FOLD FAMILY PROTEIN"/>
    <property type="match status" value="1"/>
</dbReference>
<dbReference type="KEGG" id="hni:W911_00175"/>
<dbReference type="RefSeq" id="WP_023785489.1">
    <property type="nucleotide sequence ID" value="NC_022997.1"/>
</dbReference>
<evidence type="ECO:0000259" key="2">
    <source>
        <dbReference type="Pfam" id="PF12697"/>
    </source>
</evidence>
<dbReference type="InterPro" id="IPR050471">
    <property type="entry name" value="AB_hydrolase"/>
</dbReference>
<evidence type="ECO:0000313" key="4">
    <source>
        <dbReference type="Proteomes" id="UP000018542"/>
    </source>
</evidence>
<evidence type="ECO:0000256" key="1">
    <source>
        <dbReference type="PIRSR" id="PIRSR017388-1"/>
    </source>
</evidence>
<dbReference type="STRING" id="1029756.W911_00175"/>
<dbReference type="InterPro" id="IPR012354">
    <property type="entry name" value="Esterase_lipase"/>
</dbReference>
<sequence length="292" mass="32692">MSKNEKINAYRGSLVIPGGKVGVLLVHSLGGNPIELRFVAQGLARQGYTVYCPLVPGLGGGTDPSGLSSWRDWYQAIEEAHDELKAHCDVVIVGGLSAGSMLALRLARERANDVHGLILFAPTMKPNGWAIPLTFNLFRLVYHKWVASLMRFKQRAPFGIKDERIRNFVIDSFKSEGRSMEDLFSRGGGLVWEFTRLARDVKRRLGEISQQAVIFHPRRDDQSDISNAFQLQRKLGGLVDVTVLDDSYHMVTLDRQRSVVVDRTVDFVQRLTQRLEEKAAVSRFLKGNGVAE</sequence>
<dbReference type="Proteomes" id="UP000018542">
    <property type="component" value="Chromosome"/>
</dbReference>
<dbReference type="AlphaFoldDB" id="V5S8T6"/>
<feature type="domain" description="AB hydrolase-1" evidence="2">
    <location>
        <begin position="23"/>
        <end position="260"/>
    </location>
</feature>
<dbReference type="PATRIC" id="fig|1029756.8.peg.40"/>
<evidence type="ECO:0000313" key="3">
    <source>
        <dbReference type="EMBL" id="AHB47171.1"/>
    </source>
</evidence>